<reference evidence="3" key="1">
    <citation type="submission" date="2017-03" db="EMBL/GenBank/DDBJ databases">
        <title>Genomes of endolithic fungi from Antarctica.</title>
        <authorList>
            <person name="Coleine C."/>
            <person name="Masonjones S."/>
            <person name="Stajich J.E."/>
        </authorList>
    </citation>
    <scope>NUCLEOTIDE SEQUENCE [LARGE SCALE GENOMIC DNA]</scope>
    <source>
        <strain evidence="3">CCFEE 5527</strain>
    </source>
</reference>
<dbReference type="Proteomes" id="UP000192596">
    <property type="component" value="Unassembled WGS sequence"/>
</dbReference>
<feature type="region of interest" description="Disordered" evidence="1">
    <location>
        <begin position="19"/>
        <end position="142"/>
    </location>
</feature>
<dbReference type="AlphaFoldDB" id="A0A1V8SE62"/>
<gene>
    <name evidence="2" type="ORF">B0A48_16792</name>
</gene>
<evidence type="ECO:0000313" key="2">
    <source>
        <dbReference type="EMBL" id="OQN97250.1"/>
    </source>
</evidence>
<organism evidence="2 3">
    <name type="scientific">Cryoendolithus antarcticus</name>
    <dbReference type="NCBI Taxonomy" id="1507870"/>
    <lineage>
        <taxon>Eukaryota</taxon>
        <taxon>Fungi</taxon>
        <taxon>Dikarya</taxon>
        <taxon>Ascomycota</taxon>
        <taxon>Pezizomycotina</taxon>
        <taxon>Dothideomycetes</taxon>
        <taxon>Dothideomycetidae</taxon>
        <taxon>Cladosporiales</taxon>
        <taxon>Cladosporiaceae</taxon>
        <taxon>Cryoendolithus</taxon>
    </lineage>
</organism>
<comment type="caution">
    <text evidence="2">The sequence shown here is derived from an EMBL/GenBank/DDBJ whole genome shotgun (WGS) entry which is preliminary data.</text>
</comment>
<evidence type="ECO:0000256" key="1">
    <source>
        <dbReference type="SAM" id="MobiDB-lite"/>
    </source>
</evidence>
<evidence type="ECO:0000313" key="3">
    <source>
        <dbReference type="Proteomes" id="UP000192596"/>
    </source>
</evidence>
<protein>
    <submittedName>
        <fullName evidence="2">Uncharacterized protein</fullName>
    </submittedName>
</protein>
<dbReference type="EMBL" id="NAJO01000056">
    <property type="protein sequence ID" value="OQN97250.1"/>
    <property type="molecule type" value="Genomic_DNA"/>
</dbReference>
<name>A0A1V8SE62_9PEZI</name>
<keyword evidence="3" id="KW-1185">Reference proteome</keyword>
<dbReference type="InParanoid" id="A0A1V8SE62"/>
<feature type="compositionally biased region" description="Low complexity" evidence="1">
    <location>
        <begin position="53"/>
        <end position="67"/>
    </location>
</feature>
<proteinExistence type="predicted"/>
<sequence>MAPKLKHQYAYTGSEMATFSAAQPGDQAAPSPPTVESPMLTSTPAPVAIMRAPTNTQPQQNDTTIQDASELPTGPEDTRPSADLPPRLSPLASSEFCDPLAADGVEQPAPRPDQASRLPATHIPSCASDLSPQKPALLGLTT</sequence>
<accession>A0A1V8SE62</accession>